<dbReference type="InterPro" id="IPR008136">
    <property type="entry name" value="CinA_C"/>
</dbReference>
<dbReference type="NCBIfam" id="NF002972">
    <property type="entry name" value="PRK03657.1"/>
    <property type="match status" value="1"/>
</dbReference>
<accession>A0ABP2ZU28</accession>
<dbReference type="Gene3D" id="3.90.950.20">
    <property type="entry name" value="CinA-like"/>
    <property type="match status" value="1"/>
</dbReference>
<dbReference type="InterPro" id="IPR036653">
    <property type="entry name" value="CinA-like_C"/>
</dbReference>
<comment type="caution">
    <text evidence="2">The sequence shown here is derived from an EMBL/GenBank/DDBJ whole genome shotgun (WGS) entry which is preliminary data.</text>
</comment>
<feature type="domain" description="CinA C-terminal" evidence="1">
    <location>
        <begin position="29"/>
        <end position="180"/>
    </location>
</feature>
<dbReference type="Pfam" id="PF02464">
    <property type="entry name" value="CinA"/>
    <property type="match status" value="1"/>
</dbReference>
<dbReference type="EMBL" id="AXOM01000007">
    <property type="protein sequence ID" value="ESS60263.1"/>
    <property type="molecule type" value="Genomic_DNA"/>
</dbReference>
<name>A0ABP2ZU28_ENTCL</name>
<dbReference type="Proteomes" id="UP000017834">
    <property type="component" value="Unassembled WGS sequence"/>
</dbReference>
<protein>
    <recommendedName>
        <fullName evidence="1">CinA C-terminal domain-containing protein</fullName>
    </recommendedName>
</protein>
<evidence type="ECO:0000313" key="2">
    <source>
        <dbReference type="EMBL" id="ESS60263.1"/>
    </source>
</evidence>
<evidence type="ECO:0000259" key="1">
    <source>
        <dbReference type="Pfam" id="PF02464"/>
    </source>
</evidence>
<gene>
    <name evidence="2" type="ORF">EDP2_4047</name>
</gene>
<dbReference type="NCBIfam" id="TIGR00199">
    <property type="entry name" value="PncC_domain"/>
    <property type="match status" value="1"/>
</dbReference>
<evidence type="ECO:0000313" key="3">
    <source>
        <dbReference type="Proteomes" id="UP000017834"/>
    </source>
</evidence>
<reference evidence="2 3" key="1">
    <citation type="journal article" date="2014" name="Genome Announc.">
        <title>Draft Genome Sequence of Enterobacter cloacae Strain S611.</title>
        <authorList>
            <person name="Wang D."/>
            <person name="Han C.S."/>
            <person name="Dichosa A.E."/>
            <person name="Gleasner C.D."/>
            <person name="Johnson S.L."/>
            <person name="Daligault H.E."/>
            <person name="Davenport K.W."/>
            <person name="Li P.E."/>
            <person name="Pierson E.A."/>
            <person name="Pierson L.S.III."/>
        </authorList>
    </citation>
    <scope>NUCLEOTIDE SEQUENCE [LARGE SCALE GENOMIC DNA]</scope>
    <source>
        <strain evidence="2 3">S611</strain>
    </source>
</reference>
<proteinExistence type="predicted"/>
<sequence length="184" mass="19482">MEGSDMNSETTTALNSENVAPLLKLEISDLADRLGMLLCDKKLRVTTAESCTGGQIATALCACESTPEFYGSGFITFTNEAKQTLLQVNKETLARWTAVSQQTAFEMAQGACDASHEPVSIAVTGYTGPDGGEDGTPAGTVWFGWGLPDSEPVTVKCLFEGDTKEVIEQAVKYALAGVITLLSD</sequence>
<keyword evidence="3" id="KW-1185">Reference proteome</keyword>
<dbReference type="SUPFAM" id="SSF142433">
    <property type="entry name" value="CinA-like"/>
    <property type="match status" value="1"/>
</dbReference>
<organism evidence="2 3">
    <name type="scientific">Enterobacter cloacae S611</name>
    <dbReference type="NCBI Taxonomy" id="1399146"/>
    <lineage>
        <taxon>Bacteria</taxon>
        <taxon>Pseudomonadati</taxon>
        <taxon>Pseudomonadota</taxon>
        <taxon>Gammaproteobacteria</taxon>
        <taxon>Enterobacterales</taxon>
        <taxon>Enterobacteriaceae</taxon>
        <taxon>Enterobacter</taxon>
        <taxon>Enterobacter cloacae complex</taxon>
    </lineage>
</organism>